<dbReference type="EMBL" id="MHIM01000003">
    <property type="protein sequence ID" value="OGY53232.1"/>
    <property type="molecule type" value="Genomic_DNA"/>
</dbReference>
<gene>
    <name evidence="2" type="ORF">A3A02_03185</name>
</gene>
<feature type="compositionally biased region" description="Basic and acidic residues" evidence="1">
    <location>
        <begin position="121"/>
        <end position="136"/>
    </location>
</feature>
<evidence type="ECO:0000313" key="2">
    <source>
        <dbReference type="EMBL" id="OGY53232.1"/>
    </source>
</evidence>
<evidence type="ECO:0000313" key="3">
    <source>
        <dbReference type="Proteomes" id="UP000177376"/>
    </source>
</evidence>
<reference evidence="2 3" key="1">
    <citation type="journal article" date="2016" name="Nat. Commun.">
        <title>Thousands of microbial genomes shed light on interconnected biogeochemical processes in an aquifer system.</title>
        <authorList>
            <person name="Anantharaman K."/>
            <person name="Brown C.T."/>
            <person name="Hug L.A."/>
            <person name="Sharon I."/>
            <person name="Castelle C.J."/>
            <person name="Probst A.J."/>
            <person name="Thomas B.C."/>
            <person name="Singh A."/>
            <person name="Wilkins M.J."/>
            <person name="Karaoz U."/>
            <person name="Brodie E.L."/>
            <person name="Williams K.H."/>
            <person name="Hubbard S.S."/>
            <person name="Banfield J.F."/>
        </authorList>
    </citation>
    <scope>NUCLEOTIDE SEQUENCE [LARGE SCALE GENOMIC DNA]</scope>
</reference>
<dbReference type="Proteomes" id="UP000177376">
    <property type="component" value="Unassembled WGS sequence"/>
</dbReference>
<name>A0A1G1YLK0_9BACT</name>
<accession>A0A1G1YLK0</accession>
<comment type="caution">
    <text evidence="2">The sequence shown here is derived from an EMBL/GenBank/DDBJ whole genome shotgun (WGS) entry which is preliminary data.</text>
</comment>
<evidence type="ECO:0000256" key="1">
    <source>
        <dbReference type="SAM" id="MobiDB-lite"/>
    </source>
</evidence>
<proteinExistence type="predicted"/>
<dbReference type="AlphaFoldDB" id="A0A1G1YLK0"/>
<feature type="region of interest" description="Disordered" evidence="1">
    <location>
        <begin position="114"/>
        <end position="136"/>
    </location>
</feature>
<sequence length="136" mass="14707">MNYKKIGIGLGVLAVILAIGITTVSAAQNHGRGLRGLKTEPENKDQVVQAIENSDYQTWKSLVGDKSRLAKVITEENFSQLVQMHNLAQEGEFDEAKEIAEELGLGQFSKGLIKGGPGPRLADKNGDGWCDGLDKQ</sequence>
<protein>
    <submittedName>
        <fullName evidence="2">Uncharacterized protein</fullName>
    </submittedName>
</protein>
<organism evidence="2 3">
    <name type="scientific">Candidatus Buchananbacteria bacterium RIFCSPLOWO2_01_FULL_39_33</name>
    <dbReference type="NCBI Taxonomy" id="1797543"/>
    <lineage>
        <taxon>Bacteria</taxon>
        <taxon>Candidatus Buchananiibacteriota</taxon>
    </lineage>
</organism>